<organism evidence="6 7">
    <name type="scientific">Agrobacterium tumefaciens</name>
    <dbReference type="NCBI Taxonomy" id="358"/>
    <lineage>
        <taxon>Bacteria</taxon>
        <taxon>Pseudomonadati</taxon>
        <taxon>Pseudomonadota</taxon>
        <taxon>Alphaproteobacteria</taxon>
        <taxon>Hyphomicrobiales</taxon>
        <taxon>Rhizobiaceae</taxon>
        <taxon>Rhizobium/Agrobacterium group</taxon>
        <taxon>Agrobacterium</taxon>
        <taxon>Agrobacterium tumefaciens complex</taxon>
    </lineage>
</organism>
<dbReference type="Pfam" id="PF17963">
    <property type="entry name" value="Big_9"/>
    <property type="match status" value="2"/>
</dbReference>
<dbReference type="Gene3D" id="2.150.10.10">
    <property type="entry name" value="Serralysin-like metalloprotease, C-terminal"/>
    <property type="match status" value="4"/>
</dbReference>
<dbReference type="GO" id="GO:0005509">
    <property type="term" value="F:calcium ion binding"/>
    <property type="evidence" value="ECO:0007669"/>
    <property type="project" value="InterPro"/>
</dbReference>
<evidence type="ECO:0000256" key="1">
    <source>
        <dbReference type="ARBA" id="ARBA00004613"/>
    </source>
</evidence>
<dbReference type="PANTHER" id="PTHR38340:SF1">
    <property type="entry name" value="S-LAYER PROTEIN"/>
    <property type="match status" value="1"/>
</dbReference>
<dbReference type="InterPro" id="IPR050557">
    <property type="entry name" value="RTX_toxin/Mannuronan_C5-epim"/>
</dbReference>
<evidence type="ECO:0000256" key="2">
    <source>
        <dbReference type="ARBA" id="ARBA00022525"/>
    </source>
</evidence>
<feature type="region of interest" description="Disordered" evidence="3">
    <location>
        <begin position="2072"/>
        <end position="2096"/>
    </location>
</feature>
<evidence type="ECO:0000256" key="3">
    <source>
        <dbReference type="SAM" id="MobiDB-lite"/>
    </source>
</evidence>
<dbReference type="Pfam" id="PF00149">
    <property type="entry name" value="Metallophos"/>
    <property type="match status" value="1"/>
</dbReference>
<dbReference type="Proteomes" id="UP000317023">
    <property type="component" value="Unassembled WGS sequence"/>
</dbReference>
<dbReference type="SUPFAM" id="SSF51120">
    <property type="entry name" value="beta-Roll"/>
    <property type="match status" value="2"/>
</dbReference>
<dbReference type="SUPFAM" id="SSF49313">
    <property type="entry name" value="Cadherin-like"/>
    <property type="match status" value="1"/>
</dbReference>
<dbReference type="Gene3D" id="2.60.40.2810">
    <property type="match status" value="2"/>
</dbReference>
<evidence type="ECO:0000259" key="4">
    <source>
        <dbReference type="Pfam" id="PF00149"/>
    </source>
</evidence>
<dbReference type="RefSeq" id="WP_142859009.1">
    <property type="nucleotide sequence ID" value="NZ_SGOE01000007.1"/>
</dbReference>
<dbReference type="InterPro" id="IPR011049">
    <property type="entry name" value="Serralysin-like_metalloprot_C"/>
</dbReference>
<gene>
    <name evidence="6" type="ORF">EXN61_21300</name>
</gene>
<dbReference type="GO" id="GO:0016787">
    <property type="term" value="F:hydrolase activity"/>
    <property type="evidence" value="ECO:0007669"/>
    <property type="project" value="InterPro"/>
</dbReference>
<dbReference type="NCBIfam" id="NF012211">
    <property type="entry name" value="tand_rpt_95"/>
    <property type="match status" value="2"/>
</dbReference>
<evidence type="ECO:0000313" key="6">
    <source>
        <dbReference type="EMBL" id="TRB04053.1"/>
    </source>
</evidence>
<dbReference type="InterPro" id="IPR018511">
    <property type="entry name" value="Hemolysin-typ_Ca-bd_CS"/>
</dbReference>
<dbReference type="GO" id="GO:0005576">
    <property type="term" value="C:extracellular region"/>
    <property type="evidence" value="ECO:0007669"/>
    <property type="project" value="UniProtKB-SubCell"/>
</dbReference>
<dbReference type="Gene3D" id="2.60.120.560">
    <property type="entry name" value="Exo-inulinase, domain 1"/>
    <property type="match status" value="2"/>
</dbReference>
<name>A0A546XTI3_AGRTU</name>
<dbReference type="GO" id="GO:0016020">
    <property type="term" value="C:membrane"/>
    <property type="evidence" value="ECO:0007669"/>
    <property type="project" value="InterPro"/>
</dbReference>
<keyword evidence="2" id="KW-0964">Secreted</keyword>
<dbReference type="Pfam" id="PF17892">
    <property type="entry name" value="Cadherin_5"/>
    <property type="match status" value="1"/>
</dbReference>
<dbReference type="PRINTS" id="PR00313">
    <property type="entry name" value="CABNDNGRPT"/>
</dbReference>
<sequence length="2184" mass="228880">MTTSQNSIANPIESSSDWLLTIPALAQQQGILVSPGGAGMATSYSLVYDVYFPASGSSGWMPFLQTDFNNGNDGDIFGKVGVGSYGVGISGGYHGSAKLDAWNRIGLTIETDAAGAVSMKKYVNGEFVADQKINGGASRFAIDLSKGFLIFSDEDGETSPGYLSNFLFLKAVLTKDEMSYLGAAKAAGILPDAMKSTAEQTVVLESRFSGGSAAPVMGTGTITGKGVPLEFTTPAQAKIPGIGEQPAVDPASVIRTALIKDMMVTPDAANVTIDLSQHFSGEDLEFTVQNSRNETVKAVLTDGNKLTLDFAALGHSDIRVTATDSAGKSATDDFRVRVAGPNAYTIAVVPDTQDYVFPGMGQATLNGMFDWLADNSKSMNIRFVTHVGDVTQDNTPAEWAIAKEAITRLNGKVPYAMVPGNHDQGGGSRDYSSLQSTYFSPEYMREHSTLGGVYDQETGDSKNAWYRFTGADGTEWIALSLEFGARDDVLRWAGEVLAANQDHRAIITTHSYTNMGTRADNYSGPVFAEGTGKDYGIGNSAQNANDGEDMWQKLVSKHPNVSFVFSGHVFGDGAETIVSYNDAGLPVFQMLVNYQNGVSTEVTGNGDAGRGGNGGNGAIRLLIIDPDNKTVQTETYLSARDEYLVGARGDAEPSRDGKGSTTGANASQIQPVVFGRETIDGGDTGIITAPQFNPSNGLKVTPGFSPAGGGDTFENYTLVYDVKLPGTPGRLASIFQSDLNNITDGDLWLNYRDGYALIGTDGRDDGRLPLDQWTRIVITLERSGAGYTMKKYADGALQGTQTVQGVYNIGKAGFLIFADDSTETPEFSLSSFAFLEKTLSEAEVAGLGSVTSTGPYQTALPGVNMVQFDFTDGTFRPSLGNGSLSQTIGSGDNRLQLTGAFREHQETISNVDLGTPVVQFVAKAGNDRTVKADASGKAKVDLDAGQSVDKLGQVVVTQWLNEDGEVIAKGRETSVDLDAGVHRLTLRLVDARGVESVDQVKIAVTDRNTLLHETFDDGNADGWSAPGARWQVAGSVASRNDNSRTAAAPEGALRAYDGASGIMRWTGDGSAAWSNYTVSATLLAEDQHGLGLVAYYRDEKNHYRLSFDIAANERQLVKVRDGVETVLAREVATTPFDRDFTVEFAVTGNRLFASLDGRALFGGAVTDAAGPLAGGTVGVWSEGQRQVFFDDIMVRKGAFHADAGRSLRVIDVDGDGRVEVELSALESFGSSSSSGFVWSEEGTRLASGAQAKVQLEAGTHLVRLDMADGAQRSSDTVTIEVVAANDVLMQEDFSDGIAQNFRFVDEGELGAAAAWAVANGGLAQTANRYSRELGGTGLTAPTSQWSLNWSPLGDGIYALRKGTYALYEAPGSDEWMDYSVETRFTSASRGAVGLLLHYQDENNYIKFELDNTTGFPQLFSLTDGIEQTLWQGPIRYDAAGSNLLRADIEGGRLQVWLNGTALFSKPIAVHGAEKGTFGLYNWRAGEGVSYDDVRVVRLDAAKQGQTLEGGAGNDVLQVATVDVTILGHDGNDTLLGSTGDDRLDGGNGDDGLIGGAGRDALSGGAGNDKLWGDAGDDLISGGVGDDFIEGGRGDDLLIGGEGSDLYRYGRGDGSDVIIEPAAPSSATDILYLHDIARNEAVLRKYGQSVEIELSGGEKLSLRNQLADGGIEMLRFADGTNLSREAIAKRLVNRGPVAVADTLAAINEDAASFLIPFRALLANDMDADLDVLTVTSVFRAVGGTAVLEETGIRFTAAADFNGKASFSYKIADGRGGSSEAAAAFTVKPVNDAPVVASIAVKTDEDVALKGRVAASDIDGDALSYAIKADAGASKGNAKVDAATGEWVYTPNADVNGTDSFTVVVSDGRGGSVESLVTVTIAPVNDAPVAVADRIALAERDRTSFDLVANDTDVEGDRLALVSIAVTAVAGLAITSQQAAAAFSVVDGKLVVDPSSAFAALEDGQQATVTLDYTVRDANGGEAKGTTTVTVDGYTEYNIVEGGSGDDMLIGTSGKDMFEAGEGDDTVVAGEGDDMVDAGAGNDRVLAGDGKDVVDGGAGNDVLMGGSGNDVLSGGAGNDTLNGGAGDDTLSGGTGNDTLTGGSGADTFVFAAGDGRDVVTDFEAGAEGKDVVQLSKDVFADYQALISSGAFTNGENGAEIAFNDGSSITFVDVKTEQFVIDDFRFA</sequence>
<feature type="domain" description="Cadherin-like" evidence="5">
    <location>
        <begin position="1691"/>
        <end position="1786"/>
    </location>
</feature>
<dbReference type="EMBL" id="SGOE01000007">
    <property type="protein sequence ID" value="TRB04053.1"/>
    <property type="molecule type" value="Genomic_DNA"/>
</dbReference>
<dbReference type="PANTHER" id="PTHR38340">
    <property type="entry name" value="S-LAYER PROTEIN"/>
    <property type="match status" value="1"/>
</dbReference>
<reference evidence="6 7" key="1">
    <citation type="journal article" date="2019" name="Appl. Microbiol. Biotechnol.">
        <title>Differential efficiency of wild type rhizogenic strains for rol gene transformation of plants.</title>
        <authorList>
            <person name="Desmet S."/>
            <person name="De Keyser E."/>
            <person name="Van Vaerenbergh J."/>
            <person name="Baeyen S."/>
            <person name="Van Huylenbroeck J."/>
            <person name="Geelen D."/>
            <person name="Dhooghe E."/>
        </authorList>
    </citation>
    <scope>NUCLEOTIDE SEQUENCE [LARGE SCALE GENOMIC DNA]</scope>
    <source>
        <strain evidence="6 7">MAFF210266</strain>
    </source>
</reference>
<dbReference type="Gene3D" id="2.60.120.200">
    <property type="match status" value="1"/>
</dbReference>
<dbReference type="PROSITE" id="PS00330">
    <property type="entry name" value="HEMOLYSIN_CALCIUM"/>
    <property type="match status" value="6"/>
</dbReference>
<accession>A0A546XTI3</accession>
<evidence type="ECO:0000259" key="5">
    <source>
        <dbReference type="Pfam" id="PF17892"/>
    </source>
</evidence>
<protein>
    <submittedName>
        <fullName evidence="6">Tandem-95 repeat protein</fullName>
    </submittedName>
</protein>
<dbReference type="Pfam" id="PF00353">
    <property type="entry name" value="HemolysinCabind"/>
    <property type="match status" value="3"/>
</dbReference>
<dbReference type="InterPro" id="IPR004843">
    <property type="entry name" value="Calcineurin-like_PHP"/>
</dbReference>
<proteinExistence type="predicted"/>
<dbReference type="InterPro" id="IPR041690">
    <property type="entry name" value="Cadherin_5"/>
</dbReference>
<dbReference type="SUPFAM" id="SSF49899">
    <property type="entry name" value="Concanavalin A-like lectins/glucanases"/>
    <property type="match status" value="1"/>
</dbReference>
<comment type="subcellular location">
    <subcellularLocation>
        <location evidence="1">Secreted</location>
    </subcellularLocation>
</comment>
<dbReference type="SUPFAM" id="SSF56300">
    <property type="entry name" value="Metallo-dependent phosphatases"/>
    <property type="match status" value="1"/>
</dbReference>
<dbReference type="InterPro" id="IPR029052">
    <property type="entry name" value="Metallo-depent_PP-like"/>
</dbReference>
<dbReference type="InterPro" id="IPR001343">
    <property type="entry name" value="Hemolysn_Ca-bd"/>
</dbReference>
<dbReference type="Gene3D" id="3.60.21.10">
    <property type="match status" value="1"/>
</dbReference>
<feature type="domain" description="Calcineurin-like phosphoesterase" evidence="4">
    <location>
        <begin position="345"/>
        <end position="569"/>
    </location>
</feature>
<evidence type="ECO:0000313" key="7">
    <source>
        <dbReference type="Proteomes" id="UP000317023"/>
    </source>
</evidence>
<dbReference type="InterPro" id="IPR015919">
    <property type="entry name" value="Cadherin-like_sf"/>
</dbReference>
<comment type="caution">
    <text evidence="6">The sequence shown here is derived from an EMBL/GenBank/DDBJ whole genome shotgun (WGS) entry which is preliminary data.</text>
</comment>
<dbReference type="InterPro" id="IPR013320">
    <property type="entry name" value="ConA-like_dom_sf"/>
</dbReference>